<gene>
    <name evidence="25" type="primary">eci1</name>
</gene>
<evidence type="ECO:0000256" key="24">
    <source>
        <dbReference type="RuleBase" id="RU003707"/>
    </source>
</evidence>
<evidence type="ECO:0000256" key="16">
    <source>
        <dbReference type="ARBA" id="ARBA00052376"/>
    </source>
</evidence>
<keyword evidence="9" id="KW-0443">Lipid metabolism</keyword>
<sequence length="300" mass="32939">MANALRGLSKCGVAGFLPQVFSRHGPRTLPHLVCQKRNNSTSSKIKVDLDPSTGVAVMWMQSPPVNSLNLDLLTEFTTTLEKLEMDKSCRGVIITSSLPKIFSAGLDILEMYQTSPEHCGEFWKAVQELWLNLYGSKLTTIAAINGSSPAGGCLLSISCDYRVMADNPRYSIGLNETLLGIVAPYWFKDTMVNTVGHRTTELALALGKLYSAPEALKIGLVDELVPEDQVVNTAAQTMGKWLAINEPARQATKAMMRKPTIDKLLSNREADVHNFVSFITQASVQKSLGMYLKMLKSRKG</sequence>
<evidence type="ECO:0000256" key="6">
    <source>
        <dbReference type="ARBA" id="ARBA00022832"/>
    </source>
</evidence>
<dbReference type="AlphaFoldDB" id="A0A8C4ZMJ0"/>
<evidence type="ECO:0000256" key="1">
    <source>
        <dbReference type="ARBA" id="ARBA00004305"/>
    </source>
</evidence>
<evidence type="ECO:0000256" key="17">
    <source>
        <dbReference type="ARBA" id="ARBA00052542"/>
    </source>
</evidence>
<dbReference type="Ensembl" id="ENSGMOT00000017312.2">
    <property type="protein sequence ID" value="ENSGMOP00000016891.2"/>
    <property type="gene ID" value="ENSGMOG00000015755.2"/>
</dbReference>
<keyword evidence="11" id="KW-0413">Isomerase</keyword>
<dbReference type="KEGG" id="gmh:115533716"/>
<keyword evidence="7" id="KW-0809">Transit peptide</keyword>
<dbReference type="Pfam" id="PF00378">
    <property type="entry name" value="ECH_1"/>
    <property type="match status" value="1"/>
</dbReference>
<accession>A0A8C4ZMJ0</accession>
<comment type="pathway">
    <text evidence="2">Lipid metabolism; fatty acid beta-oxidation.</text>
</comment>
<dbReference type="Gene3D" id="3.90.226.10">
    <property type="entry name" value="2-enoyl-CoA Hydratase, Chain A, domain 1"/>
    <property type="match status" value="1"/>
</dbReference>
<evidence type="ECO:0000256" key="22">
    <source>
        <dbReference type="ARBA" id="ARBA00082088"/>
    </source>
</evidence>
<comment type="catalytic activity">
    <reaction evidence="15">
        <text>(2E)-tetradecenoyl-CoA = (3Z)-tetradecenoyl-CoA</text>
        <dbReference type="Rhea" id="RHEA:29847"/>
        <dbReference type="ChEBI" id="CHEBI:61405"/>
        <dbReference type="ChEBI" id="CHEBI:61968"/>
    </reaction>
    <physiologicalReaction direction="right-to-left" evidence="15">
        <dbReference type="Rhea" id="RHEA:29849"/>
    </physiologicalReaction>
</comment>
<evidence type="ECO:0000256" key="23">
    <source>
        <dbReference type="ARBA" id="ARBA00083575"/>
    </source>
</evidence>
<comment type="function">
    <text evidence="18">Key enzyme of fatty acid beta-oxidation. Able to isomerize both 3-cis (3Z) and 3-trans (3E) double bonds into the 2-trans (2E) form in a range of enoyl-CoA species, with a preference for (3Z)-enoyl-CoAs over (3E)-enoyl-CoAs. The catalytic efficiency of this enzyme is not affected by the fatty acyl chain length.</text>
</comment>
<dbReference type="GO" id="GO:0006635">
    <property type="term" value="P:fatty acid beta-oxidation"/>
    <property type="evidence" value="ECO:0007669"/>
    <property type="project" value="TreeGrafter"/>
</dbReference>
<dbReference type="CTD" id="1632"/>
<dbReference type="GeneID" id="115533716"/>
<dbReference type="PANTHER" id="PTHR11941">
    <property type="entry name" value="ENOYL-COA HYDRATASE-RELATED"/>
    <property type="match status" value="1"/>
</dbReference>
<evidence type="ECO:0000256" key="19">
    <source>
        <dbReference type="ARBA" id="ARBA00068317"/>
    </source>
</evidence>
<dbReference type="GeneTree" id="ENSGT00390000005678"/>
<dbReference type="Gene3D" id="6.10.250.170">
    <property type="match status" value="1"/>
</dbReference>
<comment type="subcellular location">
    <subcellularLocation>
        <location evidence="1">Mitochondrion matrix</location>
    </subcellularLocation>
</comment>
<dbReference type="InterPro" id="IPR029045">
    <property type="entry name" value="ClpP/crotonase-like_dom_sf"/>
</dbReference>
<evidence type="ECO:0000313" key="25">
    <source>
        <dbReference type="Ensembl" id="ENSGMOP00000016891.2"/>
    </source>
</evidence>
<evidence type="ECO:0000256" key="18">
    <source>
        <dbReference type="ARBA" id="ARBA00056147"/>
    </source>
</evidence>
<evidence type="ECO:0000256" key="7">
    <source>
        <dbReference type="ARBA" id="ARBA00022946"/>
    </source>
</evidence>
<dbReference type="CDD" id="cd06558">
    <property type="entry name" value="crotonase-like"/>
    <property type="match status" value="1"/>
</dbReference>
<evidence type="ECO:0000256" key="20">
    <source>
        <dbReference type="ARBA" id="ARBA00076241"/>
    </source>
</evidence>
<dbReference type="InterPro" id="IPR018376">
    <property type="entry name" value="Enoyl-CoA_hyd/isom_CS"/>
</dbReference>
<evidence type="ECO:0000256" key="8">
    <source>
        <dbReference type="ARBA" id="ARBA00022990"/>
    </source>
</evidence>
<comment type="subunit">
    <text evidence="4">Homotrimer.</text>
</comment>
<dbReference type="InterPro" id="IPR001753">
    <property type="entry name" value="Enoyl-CoA_hydra/iso"/>
</dbReference>
<dbReference type="FunFam" id="3.90.226.10:FF:000034">
    <property type="entry name" value="Enoyl-CoA delta isomerase 1"/>
    <property type="match status" value="1"/>
</dbReference>
<reference evidence="25" key="1">
    <citation type="submission" date="2025-08" db="UniProtKB">
        <authorList>
            <consortium name="Ensembl"/>
        </authorList>
    </citation>
    <scope>IDENTIFICATION</scope>
</reference>
<evidence type="ECO:0000256" key="10">
    <source>
        <dbReference type="ARBA" id="ARBA00023128"/>
    </source>
</evidence>
<name>A0A8C4ZMJ0_GADMO</name>
<dbReference type="SUPFAM" id="SSF52096">
    <property type="entry name" value="ClpP/crotonase"/>
    <property type="match status" value="1"/>
</dbReference>
<dbReference type="PANTHER" id="PTHR11941:SF45">
    <property type="entry name" value="ENOYL-COA DELTA ISOMERASE 1, MITOCHONDRIAL"/>
    <property type="match status" value="1"/>
</dbReference>
<evidence type="ECO:0000256" key="14">
    <source>
        <dbReference type="ARBA" id="ARBA00050938"/>
    </source>
</evidence>
<evidence type="ECO:0000256" key="4">
    <source>
        <dbReference type="ARBA" id="ARBA00011233"/>
    </source>
</evidence>
<evidence type="ECO:0000313" key="26">
    <source>
        <dbReference type="Proteomes" id="UP000694546"/>
    </source>
</evidence>
<evidence type="ECO:0000256" key="9">
    <source>
        <dbReference type="ARBA" id="ARBA00023098"/>
    </source>
</evidence>
<comment type="catalytic activity">
    <reaction evidence="16">
        <text>(3Z)-dodecenoyl-CoA = (2E)-dodecenoyl-CoA</text>
        <dbReference type="Rhea" id="RHEA:23716"/>
        <dbReference type="ChEBI" id="CHEBI:57330"/>
        <dbReference type="ChEBI" id="CHEBI:58543"/>
        <dbReference type="EC" id="5.3.3.8"/>
    </reaction>
    <physiologicalReaction direction="left-to-right" evidence="16">
        <dbReference type="Rhea" id="RHEA:23717"/>
    </physiologicalReaction>
</comment>
<comment type="catalytic activity">
    <reaction evidence="13">
        <text>(3Z)-hexenoyl-CoA = (2E)-hexenoyl-CoA</text>
        <dbReference type="Rhea" id="RHEA:45748"/>
        <dbReference type="ChEBI" id="CHEBI:62077"/>
        <dbReference type="ChEBI" id="CHEBI:85415"/>
    </reaction>
    <physiologicalReaction direction="left-to-right" evidence="13">
        <dbReference type="Rhea" id="RHEA:45749"/>
    </physiologicalReaction>
</comment>
<comment type="catalytic activity">
    <reaction evidence="14">
        <text>(3Z)-decenoyl-CoA = (2E)-decenoyl-CoA</text>
        <dbReference type="Rhea" id="RHEA:77195"/>
        <dbReference type="ChEBI" id="CHEBI:61406"/>
        <dbReference type="ChEBI" id="CHEBI:195601"/>
    </reaction>
    <physiologicalReaction direction="left-to-right" evidence="14">
        <dbReference type="Rhea" id="RHEA:77196"/>
    </physiologicalReaction>
</comment>
<evidence type="ECO:0000256" key="5">
    <source>
        <dbReference type="ARBA" id="ARBA00012064"/>
    </source>
</evidence>
<evidence type="ECO:0000256" key="12">
    <source>
        <dbReference type="ARBA" id="ARBA00035949"/>
    </source>
</evidence>
<keyword evidence="6" id="KW-0276">Fatty acid metabolism</keyword>
<evidence type="ECO:0000256" key="13">
    <source>
        <dbReference type="ARBA" id="ARBA00036336"/>
    </source>
</evidence>
<keyword evidence="8" id="KW-0007">Acetylation</keyword>
<keyword evidence="10" id="KW-0496">Mitochondrion</keyword>
<evidence type="ECO:0000256" key="15">
    <source>
        <dbReference type="ARBA" id="ARBA00051293"/>
    </source>
</evidence>
<organism evidence="25 26">
    <name type="scientific">Gadus morhua</name>
    <name type="common">Atlantic cod</name>
    <dbReference type="NCBI Taxonomy" id="8049"/>
    <lineage>
        <taxon>Eukaryota</taxon>
        <taxon>Metazoa</taxon>
        <taxon>Chordata</taxon>
        <taxon>Craniata</taxon>
        <taxon>Vertebrata</taxon>
        <taxon>Euteleostomi</taxon>
        <taxon>Actinopterygii</taxon>
        <taxon>Neopterygii</taxon>
        <taxon>Teleostei</taxon>
        <taxon>Neoteleostei</taxon>
        <taxon>Acanthomorphata</taxon>
        <taxon>Zeiogadaria</taxon>
        <taxon>Gadariae</taxon>
        <taxon>Gadiformes</taxon>
        <taxon>Gadoidei</taxon>
        <taxon>Gadidae</taxon>
        <taxon>Gadus</taxon>
    </lineage>
</organism>
<dbReference type="GO" id="GO:0004165">
    <property type="term" value="F:delta(3)-delta(2)-enoyl-CoA isomerase activity"/>
    <property type="evidence" value="ECO:0007669"/>
    <property type="project" value="UniProtKB-EC"/>
</dbReference>
<dbReference type="RefSeq" id="XP_030200218.1">
    <property type="nucleotide sequence ID" value="XM_030344358.1"/>
</dbReference>
<proteinExistence type="inferred from homology"/>
<dbReference type="PROSITE" id="PS00166">
    <property type="entry name" value="ENOYL_COA_HYDRATASE"/>
    <property type="match status" value="1"/>
</dbReference>
<comment type="catalytic activity">
    <reaction evidence="17">
        <text>(3Z)-octenoyl-CoA = (2E)-octenoyl-CoA</text>
        <dbReference type="Rhea" id="RHEA:46044"/>
        <dbReference type="ChEBI" id="CHEBI:62242"/>
        <dbReference type="ChEBI" id="CHEBI:85640"/>
    </reaction>
    <physiologicalReaction direction="left-to-right" evidence="17">
        <dbReference type="Rhea" id="RHEA:46045"/>
    </physiologicalReaction>
</comment>
<reference evidence="25" key="2">
    <citation type="submission" date="2025-09" db="UniProtKB">
        <authorList>
            <consortium name="Ensembl"/>
        </authorList>
    </citation>
    <scope>IDENTIFICATION</scope>
</reference>
<dbReference type="EC" id="5.3.3.8" evidence="5"/>
<evidence type="ECO:0000256" key="21">
    <source>
        <dbReference type="ARBA" id="ARBA00078358"/>
    </source>
</evidence>
<comment type="catalytic activity">
    <reaction evidence="12">
        <text>a (3E)-enoyl-CoA = a 4-saturated (2E)-enoyl-CoA</text>
        <dbReference type="Rhea" id="RHEA:45228"/>
        <dbReference type="ChEBI" id="CHEBI:58521"/>
        <dbReference type="ChEBI" id="CHEBI:85097"/>
        <dbReference type="EC" id="5.3.3.8"/>
    </reaction>
    <physiologicalReaction direction="left-to-right" evidence="12">
        <dbReference type="Rhea" id="RHEA:45229"/>
    </physiologicalReaction>
</comment>
<dbReference type="OMA" id="NCIIGLN"/>
<keyword evidence="26" id="KW-1185">Reference proteome</keyword>
<protein>
    <recommendedName>
        <fullName evidence="19">Enoyl-CoA delta isomerase 1, mitochondrial</fullName>
        <ecNumber evidence="5">5.3.3.8</ecNumber>
    </recommendedName>
    <alternativeName>
        <fullName evidence="23">3,2-trans-enoyl-CoA isomerase</fullName>
    </alternativeName>
    <alternativeName>
        <fullName evidence="20 21">Delta(3),Delta(2)-enoyl-CoA isomerase</fullName>
    </alternativeName>
    <alternativeName>
        <fullName evidence="22">Dodecenoyl-CoA isomerase</fullName>
    </alternativeName>
</protein>
<evidence type="ECO:0000256" key="2">
    <source>
        <dbReference type="ARBA" id="ARBA00005005"/>
    </source>
</evidence>
<dbReference type="OrthoDB" id="1696280at2759"/>
<evidence type="ECO:0000256" key="3">
    <source>
        <dbReference type="ARBA" id="ARBA00005254"/>
    </source>
</evidence>
<dbReference type="GO" id="GO:0005759">
    <property type="term" value="C:mitochondrial matrix"/>
    <property type="evidence" value="ECO:0007669"/>
    <property type="project" value="UniProtKB-SubCell"/>
</dbReference>
<dbReference type="Proteomes" id="UP000694546">
    <property type="component" value="Chromosome 2"/>
</dbReference>
<evidence type="ECO:0000256" key="11">
    <source>
        <dbReference type="ARBA" id="ARBA00023235"/>
    </source>
</evidence>
<comment type="similarity">
    <text evidence="3 24">Belongs to the enoyl-CoA hydratase/isomerase family.</text>
</comment>